<reference evidence="1" key="1">
    <citation type="journal article" date="2017" name="Viruses">
        <title>Characterization of Bacillus subtilis Viruses vB_BsuM-Goe2 and vB_BsuM-Goe3.</title>
        <authorList>
            <person name="Willms I.M."/>
            <person name="Hoppert M."/>
            <person name="Hertel R."/>
        </authorList>
    </citation>
    <scope>NUCLEOTIDE SEQUENCE [LARGE SCALE GENOMIC DNA]</scope>
</reference>
<name>A0A217ERA6_BPGO3</name>
<dbReference type="Proteomes" id="UP000221795">
    <property type="component" value="Segment"/>
</dbReference>
<evidence type="ECO:0000313" key="1">
    <source>
        <dbReference type="EMBL" id="APZ82631.1"/>
    </source>
</evidence>
<organismHost>
    <name type="scientific">Bacillus subtilis</name>
    <dbReference type="NCBI Taxonomy" id="1423"/>
</organismHost>
<gene>
    <name evidence="1" type="ORF">Goe3_c17000</name>
</gene>
<protein>
    <submittedName>
        <fullName evidence="1">Uncharacterized protein</fullName>
    </submittedName>
</protein>
<keyword evidence="2" id="KW-1185">Reference proteome</keyword>
<evidence type="ECO:0000313" key="2">
    <source>
        <dbReference type="Proteomes" id="UP000221795"/>
    </source>
</evidence>
<organism evidence="1 2">
    <name type="scientific">Bacillus phage vB_BsuM-Goe3</name>
    <dbReference type="NCBI Taxonomy" id="1933063"/>
    <lineage>
        <taxon>Viruses</taxon>
        <taxon>Duplodnaviria</taxon>
        <taxon>Heunggongvirae</taxon>
        <taxon>Uroviricota</taxon>
        <taxon>Caudoviricetes</taxon>
        <taxon>Herelleviridae</taxon>
        <taxon>Bastillevirinae</taxon>
        <taxon>Grisebachstrassevirus</taxon>
        <taxon>Grisebachstrassevirus goe3</taxon>
    </lineage>
</organism>
<sequence>MDVLYTIHHVKVIRGKIKDKVVKKTTSFDVAKEAKKIYERLCPEDGFYIMGKVAK</sequence>
<proteinExistence type="predicted"/>
<dbReference type="EMBL" id="KY368640">
    <property type="protein sequence ID" value="APZ82631.1"/>
    <property type="molecule type" value="Genomic_DNA"/>
</dbReference>
<accession>A0A217ERA6</accession>